<dbReference type="EMBL" id="GBXM01052400">
    <property type="protein sequence ID" value="JAH56177.1"/>
    <property type="molecule type" value="Transcribed_RNA"/>
</dbReference>
<accession>A0A0E9TRT3</accession>
<sequence length="17" mass="1969">MYIFLVLLAEVKGLIVF</sequence>
<proteinExistence type="predicted"/>
<evidence type="ECO:0000313" key="1">
    <source>
        <dbReference type="EMBL" id="JAH56177.1"/>
    </source>
</evidence>
<name>A0A0E9TRT3_ANGAN</name>
<reference evidence="1" key="2">
    <citation type="journal article" date="2015" name="Fish Shellfish Immunol.">
        <title>Early steps in the European eel (Anguilla anguilla)-Vibrio vulnificus interaction in the gills: Role of the RtxA13 toxin.</title>
        <authorList>
            <person name="Callol A."/>
            <person name="Pajuelo D."/>
            <person name="Ebbesson L."/>
            <person name="Teles M."/>
            <person name="MacKenzie S."/>
            <person name="Amaro C."/>
        </authorList>
    </citation>
    <scope>NUCLEOTIDE SEQUENCE</scope>
</reference>
<dbReference type="AlphaFoldDB" id="A0A0E9TRT3"/>
<protein>
    <submittedName>
        <fullName evidence="1">Uncharacterized protein</fullName>
    </submittedName>
</protein>
<reference evidence="1" key="1">
    <citation type="submission" date="2014-11" db="EMBL/GenBank/DDBJ databases">
        <authorList>
            <person name="Amaro Gonzalez C."/>
        </authorList>
    </citation>
    <scope>NUCLEOTIDE SEQUENCE</scope>
</reference>
<organism evidence="1">
    <name type="scientific">Anguilla anguilla</name>
    <name type="common">European freshwater eel</name>
    <name type="synonym">Muraena anguilla</name>
    <dbReference type="NCBI Taxonomy" id="7936"/>
    <lineage>
        <taxon>Eukaryota</taxon>
        <taxon>Metazoa</taxon>
        <taxon>Chordata</taxon>
        <taxon>Craniata</taxon>
        <taxon>Vertebrata</taxon>
        <taxon>Euteleostomi</taxon>
        <taxon>Actinopterygii</taxon>
        <taxon>Neopterygii</taxon>
        <taxon>Teleostei</taxon>
        <taxon>Anguilliformes</taxon>
        <taxon>Anguillidae</taxon>
        <taxon>Anguilla</taxon>
    </lineage>
</organism>